<dbReference type="Proteomes" id="UP000593562">
    <property type="component" value="Unassembled WGS sequence"/>
</dbReference>
<gene>
    <name evidence="2" type="ORF">HS088_TW01G00558</name>
</gene>
<dbReference type="GO" id="GO:0015996">
    <property type="term" value="P:chlorophyll catabolic process"/>
    <property type="evidence" value="ECO:0007669"/>
    <property type="project" value="InterPro"/>
</dbReference>
<reference evidence="2 3" key="1">
    <citation type="journal article" date="2020" name="Nat. Commun.">
        <title>Genome of Tripterygium wilfordii and identification of cytochrome P450 involved in triptolide biosynthesis.</title>
        <authorList>
            <person name="Tu L."/>
            <person name="Su P."/>
            <person name="Zhang Z."/>
            <person name="Gao L."/>
            <person name="Wang J."/>
            <person name="Hu T."/>
            <person name="Zhou J."/>
            <person name="Zhang Y."/>
            <person name="Zhao Y."/>
            <person name="Liu Y."/>
            <person name="Song Y."/>
            <person name="Tong Y."/>
            <person name="Lu Y."/>
            <person name="Yang J."/>
            <person name="Xu C."/>
            <person name="Jia M."/>
            <person name="Peters R.J."/>
            <person name="Huang L."/>
            <person name="Gao W."/>
        </authorList>
    </citation>
    <scope>NUCLEOTIDE SEQUENCE [LARGE SCALE GENOMIC DNA]</scope>
    <source>
        <strain evidence="3">cv. XIE 37</strain>
        <tissue evidence="2">Leaf</tissue>
    </source>
</reference>
<dbReference type="FunCoup" id="A0A7J7E289">
    <property type="interactions" value="104"/>
</dbReference>
<dbReference type="InParanoid" id="A0A7J7E289"/>
<dbReference type="GO" id="GO:0009507">
    <property type="term" value="C:chloroplast"/>
    <property type="evidence" value="ECO:0007669"/>
    <property type="project" value="TreeGrafter"/>
</dbReference>
<keyword evidence="3" id="KW-1185">Reference proteome</keyword>
<sequence length="523" mass="58304">MEVSSYNFTPCCQVVNFSSKLVERTSFSHQLKLSPIGKFRILCTSIDSRNGSLRFSSISKLYLKNTNNSEGSRAVNALGGSKRINFKALSGSYDGYVIDGKEDARNISVGEESVSKVLIPGLPDESSGESCASISSCFWEWKPKLNVHYEKAGCENVKSPPVLFLPGFGVGSFHYEKQLKDLGRDYRVWAIDFLGQGMSLPVEDPTPRSKEDVVSAEEDVLWGFGEKTETWANELVYSVDLWQDQVCDFIEQVIGEPVYIVGNSLGGFVALYFAACKPELVKGVTLLNATPFWGFLPNPTRSPRLARIFPSSGTFPLPEGVRKVTEVVWQKISDPKSIAEILKQVYADHSTNVDKVFSRILEITQHPAAAASLASILLAPQGRLSFRESLSRCKANDIPISLMYGKEDPWVRPVWGRQVKRQLPEAPYYEISPAGHCPHDEVPEVVNYLLRGWIKNLESQGLVALPLLEDCESTQYSIARELEFIREGSRKSVSVRIQGSSFSFWNGVSSYFQSRFGKLETKS</sequence>
<protein>
    <submittedName>
        <fullName evidence="2">Pheophytinase</fullName>
    </submittedName>
</protein>
<comment type="caution">
    <text evidence="2">The sequence shown here is derived from an EMBL/GenBank/DDBJ whole genome shotgun (WGS) entry which is preliminary data.</text>
</comment>
<evidence type="ECO:0000313" key="3">
    <source>
        <dbReference type="Proteomes" id="UP000593562"/>
    </source>
</evidence>
<dbReference type="OrthoDB" id="408373at2759"/>
<accession>A0A7J7E289</accession>
<dbReference type="GO" id="GO:0080124">
    <property type="term" value="F:pheophytinase activity"/>
    <property type="evidence" value="ECO:0007669"/>
    <property type="project" value="InterPro"/>
</dbReference>
<dbReference type="AlphaFoldDB" id="A0A7J7E289"/>
<evidence type="ECO:0000313" key="2">
    <source>
        <dbReference type="EMBL" id="KAF5752643.1"/>
    </source>
</evidence>
<dbReference type="PANTHER" id="PTHR47280:SF1">
    <property type="entry name" value="PHEOPHYTINASE, CHLOROPLASTIC"/>
    <property type="match status" value="1"/>
</dbReference>
<dbReference type="Gene3D" id="3.40.50.1820">
    <property type="entry name" value="alpha/beta hydrolase"/>
    <property type="match status" value="1"/>
</dbReference>
<dbReference type="EMBL" id="JAAARO010000001">
    <property type="protein sequence ID" value="KAF5752643.1"/>
    <property type="molecule type" value="Genomic_DNA"/>
</dbReference>
<dbReference type="InterPro" id="IPR029058">
    <property type="entry name" value="AB_hydrolase_fold"/>
</dbReference>
<dbReference type="PANTHER" id="PTHR47280">
    <property type="entry name" value="PHEOPHYTINASE, CHLOROPLASTIC"/>
    <property type="match status" value="1"/>
</dbReference>
<dbReference type="InterPro" id="IPR000073">
    <property type="entry name" value="AB_hydrolase_1"/>
</dbReference>
<proteinExistence type="predicted"/>
<dbReference type="Pfam" id="PF12697">
    <property type="entry name" value="Abhydrolase_6"/>
    <property type="match status" value="1"/>
</dbReference>
<dbReference type="SUPFAM" id="SSF53474">
    <property type="entry name" value="alpha/beta-Hydrolases"/>
    <property type="match status" value="1"/>
</dbReference>
<organism evidence="2 3">
    <name type="scientific">Tripterygium wilfordii</name>
    <name type="common">Thunder God vine</name>
    <dbReference type="NCBI Taxonomy" id="458696"/>
    <lineage>
        <taxon>Eukaryota</taxon>
        <taxon>Viridiplantae</taxon>
        <taxon>Streptophyta</taxon>
        <taxon>Embryophyta</taxon>
        <taxon>Tracheophyta</taxon>
        <taxon>Spermatophyta</taxon>
        <taxon>Magnoliopsida</taxon>
        <taxon>eudicotyledons</taxon>
        <taxon>Gunneridae</taxon>
        <taxon>Pentapetalae</taxon>
        <taxon>rosids</taxon>
        <taxon>fabids</taxon>
        <taxon>Celastrales</taxon>
        <taxon>Celastraceae</taxon>
        <taxon>Tripterygium</taxon>
    </lineage>
</organism>
<dbReference type="InterPro" id="IPR044211">
    <property type="entry name" value="PPH_chloroplastic"/>
</dbReference>
<dbReference type="FunFam" id="3.40.50.1820:FF:000136">
    <property type="entry name" value="Pheophytinase, chloroplastic"/>
    <property type="match status" value="1"/>
</dbReference>
<evidence type="ECO:0000259" key="1">
    <source>
        <dbReference type="Pfam" id="PF12697"/>
    </source>
</evidence>
<name>A0A7J7E289_TRIWF</name>
<feature type="domain" description="AB hydrolase-1" evidence="1">
    <location>
        <begin position="162"/>
        <end position="446"/>
    </location>
</feature>